<sequence length="482" mass="54153">MISQCGVAVCVLALLAACCVPLAAAKNGFCPIREDPLPECPHGFVHLDDKCAKPFRHEPHYYCAKQGYVVEGNQCVLYQYANRTPFCRDPHATLSGTTCITEETCPPEYRCRFGYQLTADGSKCYTKCPFTGRIQYAPRDPSCPRGVLDAHRHVCVITRTHPADFRCPFGYHPSGDKCVAKHFAERLHSCPDGFEFKRGDELPPPLGVGPHEETCIRCDHAPVQHRCARGTLQWIANKPVCCIHCHGRCAAKNGFCPIREDPLPECPHGFVHLDDKCAKPFRHEPHYYCAKQGYVVEGNQCVLYQYANRTPFCRDPHATLSGTTCITEETCPPEYRCRFGYQLTADGSKCHTKCPFTGRIQYAPRDPYCPRGVLDAHRHVSVITHTHPADFRCPFGYQPSGDKCVAKHFAPRLHSCPDGFEFKRGDELPPPLGVEPHEETCIRCDHAPVQHRCARGTLQWIANKPVCCIHCHGRCSGHLRRE</sequence>
<organism evidence="2 3">
    <name type="scientific">Vitrella brassicaformis (strain CCMP3155)</name>
    <dbReference type="NCBI Taxonomy" id="1169540"/>
    <lineage>
        <taxon>Eukaryota</taxon>
        <taxon>Sar</taxon>
        <taxon>Alveolata</taxon>
        <taxon>Colpodellida</taxon>
        <taxon>Vitrellaceae</taxon>
        <taxon>Vitrella</taxon>
    </lineage>
</organism>
<dbReference type="Proteomes" id="UP000041254">
    <property type="component" value="Unassembled WGS sequence"/>
</dbReference>
<gene>
    <name evidence="2" type="ORF">Vbra_14852</name>
</gene>
<keyword evidence="1" id="KW-0732">Signal</keyword>
<dbReference type="VEuPathDB" id="CryptoDB:Vbra_14852"/>
<protein>
    <recommendedName>
        <fullName evidence="4">Oocyst wall protein</fullName>
    </recommendedName>
</protein>
<name>A0A0G4FBS5_VITBC</name>
<evidence type="ECO:0008006" key="4">
    <source>
        <dbReference type="Google" id="ProtNLM"/>
    </source>
</evidence>
<feature type="chain" id="PRO_5005188565" description="Oocyst wall protein" evidence="1">
    <location>
        <begin position="26"/>
        <end position="482"/>
    </location>
</feature>
<proteinExistence type="predicted"/>
<keyword evidence="3" id="KW-1185">Reference proteome</keyword>
<dbReference type="EMBL" id="CDMY01000400">
    <property type="protein sequence ID" value="CEM10060.1"/>
    <property type="molecule type" value="Genomic_DNA"/>
</dbReference>
<dbReference type="PhylomeDB" id="A0A0G4FBS5"/>
<accession>A0A0G4FBS5</accession>
<feature type="signal peptide" evidence="1">
    <location>
        <begin position="1"/>
        <end position="25"/>
    </location>
</feature>
<dbReference type="AlphaFoldDB" id="A0A0G4FBS5"/>
<evidence type="ECO:0000313" key="3">
    <source>
        <dbReference type="Proteomes" id="UP000041254"/>
    </source>
</evidence>
<reference evidence="2 3" key="1">
    <citation type="submission" date="2014-11" db="EMBL/GenBank/DDBJ databases">
        <authorList>
            <person name="Zhu J."/>
            <person name="Qi W."/>
            <person name="Song R."/>
        </authorList>
    </citation>
    <scope>NUCLEOTIDE SEQUENCE [LARGE SCALE GENOMIC DNA]</scope>
</reference>
<evidence type="ECO:0000313" key="2">
    <source>
        <dbReference type="EMBL" id="CEM10060.1"/>
    </source>
</evidence>
<dbReference type="InParanoid" id="A0A0G4FBS5"/>
<evidence type="ECO:0000256" key="1">
    <source>
        <dbReference type="SAM" id="SignalP"/>
    </source>
</evidence>